<reference evidence="6 7" key="1">
    <citation type="submission" date="2016-10" db="EMBL/GenBank/DDBJ databases">
        <authorList>
            <person name="de Groot N.N."/>
        </authorList>
    </citation>
    <scope>NUCLEOTIDE SEQUENCE [LARGE SCALE GENOMIC DNA]</scope>
    <source>
        <strain evidence="6 7">MP1X4</strain>
    </source>
</reference>
<dbReference type="AlphaFoldDB" id="A0A1H1PLK8"/>
<name>A0A1H1PLK8_MUCMA</name>
<dbReference type="GO" id="GO:0006352">
    <property type="term" value="P:DNA-templated transcription initiation"/>
    <property type="evidence" value="ECO:0007669"/>
    <property type="project" value="InterPro"/>
</dbReference>
<dbReference type="OrthoDB" id="9150024at2"/>
<evidence type="ECO:0000313" key="6">
    <source>
        <dbReference type="EMBL" id="SDS11994.1"/>
    </source>
</evidence>
<dbReference type="PANTHER" id="PTHR43133">
    <property type="entry name" value="RNA POLYMERASE ECF-TYPE SIGMA FACTO"/>
    <property type="match status" value="1"/>
</dbReference>
<dbReference type="InterPro" id="IPR036388">
    <property type="entry name" value="WH-like_DNA-bd_sf"/>
</dbReference>
<dbReference type="SUPFAM" id="SSF88946">
    <property type="entry name" value="Sigma2 domain of RNA polymerase sigma factors"/>
    <property type="match status" value="1"/>
</dbReference>
<dbReference type="PANTHER" id="PTHR43133:SF46">
    <property type="entry name" value="RNA POLYMERASE SIGMA-70 FACTOR ECF SUBFAMILY"/>
    <property type="match status" value="1"/>
</dbReference>
<dbReference type="InterPro" id="IPR014284">
    <property type="entry name" value="RNA_pol_sigma-70_dom"/>
</dbReference>
<dbReference type="NCBIfam" id="TIGR02937">
    <property type="entry name" value="sigma70-ECF"/>
    <property type="match status" value="1"/>
</dbReference>
<keyword evidence="2" id="KW-0805">Transcription regulation</keyword>
<evidence type="ECO:0000313" key="7">
    <source>
        <dbReference type="Proteomes" id="UP000199679"/>
    </source>
</evidence>
<evidence type="ECO:0000256" key="4">
    <source>
        <dbReference type="ARBA" id="ARBA00023163"/>
    </source>
</evidence>
<accession>A0A1H1PLK8</accession>
<dbReference type="Proteomes" id="UP000199679">
    <property type="component" value="Chromosome I"/>
</dbReference>
<dbReference type="SUPFAM" id="SSF88659">
    <property type="entry name" value="Sigma3 and sigma4 domains of RNA polymerase sigma factors"/>
    <property type="match status" value="1"/>
</dbReference>
<evidence type="ECO:0000256" key="3">
    <source>
        <dbReference type="ARBA" id="ARBA00023082"/>
    </source>
</evidence>
<proteinExistence type="inferred from homology"/>
<comment type="similarity">
    <text evidence="1">Belongs to the sigma-70 factor family. ECF subfamily.</text>
</comment>
<evidence type="ECO:0000259" key="5">
    <source>
        <dbReference type="Pfam" id="PF04545"/>
    </source>
</evidence>
<dbReference type="InterPro" id="IPR013325">
    <property type="entry name" value="RNA_pol_sigma_r2"/>
</dbReference>
<feature type="domain" description="RNA polymerase sigma-70 region 4" evidence="5">
    <location>
        <begin position="134"/>
        <end position="182"/>
    </location>
</feature>
<dbReference type="STRING" id="652787.SAMN05216490_0576"/>
<dbReference type="InterPro" id="IPR039425">
    <property type="entry name" value="RNA_pol_sigma-70-like"/>
</dbReference>
<organism evidence="6 7">
    <name type="scientific">Mucilaginibacter mallensis</name>
    <dbReference type="NCBI Taxonomy" id="652787"/>
    <lineage>
        <taxon>Bacteria</taxon>
        <taxon>Pseudomonadati</taxon>
        <taxon>Bacteroidota</taxon>
        <taxon>Sphingobacteriia</taxon>
        <taxon>Sphingobacteriales</taxon>
        <taxon>Sphingobacteriaceae</taxon>
        <taxon>Mucilaginibacter</taxon>
    </lineage>
</organism>
<dbReference type="Pfam" id="PF04545">
    <property type="entry name" value="Sigma70_r4"/>
    <property type="match status" value="1"/>
</dbReference>
<evidence type="ECO:0000256" key="1">
    <source>
        <dbReference type="ARBA" id="ARBA00010641"/>
    </source>
</evidence>
<keyword evidence="3" id="KW-0731">Sigma factor</keyword>
<keyword evidence="4" id="KW-0804">Transcription</keyword>
<dbReference type="RefSeq" id="WP_157682027.1">
    <property type="nucleotide sequence ID" value="NZ_LT629740.1"/>
</dbReference>
<dbReference type="InterPro" id="IPR013324">
    <property type="entry name" value="RNA_pol_sigma_r3/r4-like"/>
</dbReference>
<protein>
    <submittedName>
        <fullName evidence="6">RNA polymerase sigma factor, sigma-70 family</fullName>
    </submittedName>
</protein>
<dbReference type="InterPro" id="IPR007630">
    <property type="entry name" value="RNA_pol_sigma70_r4"/>
</dbReference>
<gene>
    <name evidence="6" type="ORF">SAMN05216490_0576</name>
</gene>
<dbReference type="Gene3D" id="1.10.1740.10">
    <property type="match status" value="1"/>
</dbReference>
<dbReference type="CDD" id="cd06171">
    <property type="entry name" value="Sigma70_r4"/>
    <property type="match status" value="1"/>
</dbReference>
<evidence type="ECO:0000256" key="2">
    <source>
        <dbReference type="ARBA" id="ARBA00023015"/>
    </source>
</evidence>
<dbReference type="EMBL" id="LT629740">
    <property type="protein sequence ID" value="SDS11994.1"/>
    <property type="molecule type" value="Genomic_DNA"/>
</dbReference>
<dbReference type="Gene3D" id="1.10.10.10">
    <property type="entry name" value="Winged helix-like DNA-binding domain superfamily/Winged helix DNA-binding domain"/>
    <property type="match status" value="1"/>
</dbReference>
<dbReference type="GO" id="GO:0016987">
    <property type="term" value="F:sigma factor activity"/>
    <property type="evidence" value="ECO:0007669"/>
    <property type="project" value="UniProtKB-KW"/>
</dbReference>
<sequence>MHSPQPISNENVIRLWHNFRMGDECSYTSLMEIFTNPMFRYGSRFADSDDFVKDCIQDVFFELWNRRERIRQAECVKAYLFKALRMRIFREKSKWKLTEVLEENYKFIIEFDVEVNIIQQELSEEICLKLKKILESLPKRQKEILYLRFYEGMTQEKIAEVMNINRQSVYNLLHESILCLRKYWLKSPVYYCL</sequence>
<keyword evidence="7" id="KW-1185">Reference proteome</keyword>